<name>A0ABD5ZEB3_9EURY</name>
<keyword evidence="1" id="KW-0472">Membrane</keyword>
<sequence length="350" mass="35854">MPLSDLWALELLIAAFAGGAFAAAIGALPAFIFTGFMVIAGEVAAYVDSEAGAITGAVAFGAPFSPAISFAGGAAAAAYAAKRGYIDSGFDYSKAKDITFALGSRPDVLAVGGAFGIIGYWLTILSSTFALPWDAIAMGVTLSALLHRVVFGYPVIGKVRGSGVFDMSPFERGETRGSQAASGGTAATDGGAMMADDANRLSVEPWLPHMYRWSHVASIGVVVGLLGAYIALSTGSTFLAFGISAASLFFLNLGVERLPVTHHMALPGSAAAMAWTAGAAELGIVALILGGIFGLIGALFGEGFQRIFYAHGDTHWDPPAAAIVFTSFLIAVLAIIGVFPSASYVPTFGF</sequence>
<protein>
    <recommendedName>
        <fullName evidence="2">DUF7973 domain-containing protein</fullName>
    </recommendedName>
</protein>
<feature type="domain" description="DUF7973" evidence="2">
    <location>
        <begin position="4"/>
        <end position="347"/>
    </location>
</feature>
<proteinExistence type="predicted"/>
<dbReference type="Proteomes" id="UP001596481">
    <property type="component" value="Unassembled WGS sequence"/>
</dbReference>
<keyword evidence="1" id="KW-1133">Transmembrane helix</keyword>
<accession>A0ABD5ZEB3</accession>
<gene>
    <name evidence="3" type="ORF">ACFQJC_08510</name>
</gene>
<evidence type="ECO:0000259" key="2">
    <source>
        <dbReference type="Pfam" id="PF25928"/>
    </source>
</evidence>
<dbReference type="Pfam" id="PF25928">
    <property type="entry name" value="DUF7973"/>
    <property type="match status" value="1"/>
</dbReference>
<organism evidence="3 4">
    <name type="scientific">Haloferax namakaokahaiae</name>
    <dbReference type="NCBI Taxonomy" id="1748331"/>
    <lineage>
        <taxon>Archaea</taxon>
        <taxon>Methanobacteriati</taxon>
        <taxon>Methanobacteriota</taxon>
        <taxon>Stenosarchaea group</taxon>
        <taxon>Halobacteria</taxon>
        <taxon>Halobacteriales</taxon>
        <taxon>Haloferacaceae</taxon>
        <taxon>Haloferax</taxon>
    </lineage>
</organism>
<reference evidence="3 4" key="1">
    <citation type="journal article" date="2019" name="Int. J. Syst. Evol. Microbiol.">
        <title>The Global Catalogue of Microorganisms (GCM) 10K type strain sequencing project: providing services to taxonomists for standard genome sequencing and annotation.</title>
        <authorList>
            <consortium name="The Broad Institute Genomics Platform"/>
            <consortium name="The Broad Institute Genome Sequencing Center for Infectious Disease"/>
            <person name="Wu L."/>
            <person name="Ma J."/>
        </authorList>
    </citation>
    <scope>NUCLEOTIDE SEQUENCE [LARGE SCALE GENOMIC DNA]</scope>
    <source>
        <strain evidence="3 4">DSM 29988</strain>
    </source>
</reference>
<evidence type="ECO:0000313" key="4">
    <source>
        <dbReference type="Proteomes" id="UP001596481"/>
    </source>
</evidence>
<evidence type="ECO:0000313" key="3">
    <source>
        <dbReference type="EMBL" id="MFC7203553.1"/>
    </source>
</evidence>
<feature type="transmembrane region" description="Helical" evidence="1">
    <location>
        <begin position="210"/>
        <end position="232"/>
    </location>
</feature>
<evidence type="ECO:0000256" key="1">
    <source>
        <dbReference type="SAM" id="Phobius"/>
    </source>
</evidence>
<feature type="transmembrane region" description="Helical" evidence="1">
    <location>
        <begin position="275"/>
        <end position="300"/>
    </location>
</feature>
<keyword evidence="1" id="KW-0812">Transmembrane</keyword>
<feature type="transmembrane region" description="Helical" evidence="1">
    <location>
        <begin position="135"/>
        <end position="156"/>
    </location>
</feature>
<feature type="transmembrane region" description="Helical" evidence="1">
    <location>
        <begin position="108"/>
        <end position="129"/>
    </location>
</feature>
<feature type="transmembrane region" description="Helical" evidence="1">
    <location>
        <begin position="320"/>
        <end position="345"/>
    </location>
</feature>
<keyword evidence="4" id="KW-1185">Reference proteome</keyword>
<dbReference type="EMBL" id="JBHTAA010000005">
    <property type="protein sequence ID" value="MFC7203553.1"/>
    <property type="molecule type" value="Genomic_DNA"/>
</dbReference>
<dbReference type="InterPro" id="IPR058279">
    <property type="entry name" value="DUF7973"/>
</dbReference>
<feature type="transmembrane region" description="Helical" evidence="1">
    <location>
        <begin position="12"/>
        <end position="39"/>
    </location>
</feature>
<dbReference type="RefSeq" id="WP_390222892.1">
    <property type="nucleotide sequence ID" value="NZ_JBHTAA010000005.1"/>
</dbReference>
<dbReference type="AlphaFoldDB" id="A0ABD5ZEB3"/>
<comment type="caution">
    <text evidence="3">The sequence shown here is derived from an EMBL/GenBank/DDBJ whole genome shotgun (WGS) entry which is preliminary data.</text>
</comment>